<keyword evidence="2" id="KW-1185">Reference proteome</keyword>
<name>A0A3M7SPK1_BRAPC</name>
<dbReference type="AlphaFoldDB" id="A0A3M7SPK1"/>
<accession>A0A3M7SPK1</accession>
<gene>
    <name evidence="1" type="ORF">BpHYR1_008255</name>
</gene>
<comment type="caution">
    <text evidence="1">The sequence shown here is derived from an EMBL/GenBank/DDBJ whole genome shotgun (WGS) entry which is preliminary data.</text>
</comment>
<proteinExistence type="predicted"/>
<sequence>MNFKLIQVEKRKLSKCIINTYNVDLFIFTECQTKNFSEGLRLSQRKKKKNGKMKNNADFSLTIYLAF</sequence>
<protein>
    <submittedName>
        <fullName evidence="1">Uncharacterized protein</fullName>
    </submittedName>
</protein>
<evidence type="ECO:0000313" key="1">
    <source>
        <dbReference type="EMBL" id="RNA37784.1"/>
    </source>
</evidence>
<evidence type="ECO:0000313" key="2">
    <source>
        <dbReference type="Proteomes" id="UP000276133"/>
    </source>
</evidence>
<reference evidence="1 2" key="1">
    <citation type="journal article" date="2018" name="Sci. Rep.">
        <title>Genomic signatures of local adaptation to the degree of environmental predictability in rotifers.</title>
        <authorList>
            <person name="Franch-Gras L."/>
            <person name="Hahn C."/>
            <person name="Garcia-Roger E.M."/>
            <person name="Carmona M.J."/>
            <person name="Serra M."/>
            <person name="Gomez A."/>
        </authorList>
    </citation>
    <scope>NUCLEOTIDE SEQUENCE [LARGE SCALE GENOMIC DNA]</scope>
    <source>
        <strain evidence="1">HYR1</strain>
    </source>
</reference>
<dbReference type="Proteomes" id="UP000276133">
    <property type="component" value="Unassembled WGS sequence"/>
</dbReference>
<dbReference type="EMBL" id="REGN01000980">
    <property type="protein sequence ID" value="RNA37784.1"/>
    <property type="molecule type" value="Genomic_DNA"/>
</dbReference>
<organism evidence="1 2">
    <name type="scientific">Brachionus plicatilis</name>
    <name type="common">Marine rotifer</name>
    <name type="synonym">Brachionus muelleri</name>
    <dbReference type="NCBI Taxonomy" id="10195"/>
    <lineage>
        <taxon>Eukaryota</taxon>
        <taxon>Metazoa</taxon>
        <taxon>Spiralia</taxon>
        <taxon>Gnathifera</taxon>
        <taxon>Rotifera</taxon>
        <taxon>Eurotatoria</taxon>
        <taxon>Monogononta</taxon>
        <taxon>Pseudotrocha</taxon>
        <taxon>Ploima</taxon>
        <taxon>Brachionidae</taxon>
        <taxon>Brachionus</taxon>
    </lineage>
</organism>